<evidence type="ECO:0000256" key="4">
    <source>
        <dbReference type="SAM" id="MobiDB-lite"/>
    </source>
</evidence>
<keyword evidence="5" id="KW-0969">Cilium</keyword>
<accession>A0ABW7HGI0</accession>
<evidence type="ECO:0000313" key="5">
    <source>
        <dbReference type="EMBL" id="MFG6488996.1"/>
    </source>
</evidence>
<keyword evidence="5" id="KW-0282">Flagellum</keyword>
<dbReference type="Proteomes" id="UP001606134">
    <property type="component" value="Unassembled WGS sequence"/>
</dbReference>
<evidence type="ECO:0000256" key="3">
    <source>
        <dbReference type="ARBA" id="ARBA00023143"/>
    </source>
</evidence>
<protein>
    <submittedName>
        <fullName evidence="5">Flagellar hook-basal body complex protein FliE</fullName>
    </submittedName>
</protein>
<dbReference type="InterPro" id="IPR001624">
    <property type="entry name" value="FliE"/>
</dbReference>
<dbReference type="EMBL" id="JBIGIC010000010">
    <property type="protein sequence ID" value="MFG6488996.1"/>
    <property type="molecule type" value="Genomic_DNA"/>
</dbReference>
<comment type="subcellular location">
    <subcellularLocation>
        <location evidence="1">Bacterial flagellum basal body</location>
    </subcellularLocation>
</comment>
<dbReference type="PANTHER" id="PTHR34653:SF1">
    <property type="entry name" value="FLAGELLAR HOOK-BASAL BODY COMPLEX PROTEIN FLIE"/>
    <property type="match status" value="1"/>
</dbReference>
<keyword evidence="6" id="KW-1185">Reference proteome</keyword>
<gene>
    <name evidence="5" type="ORF">ACG04R_20080</name>
</gene>
<evidence type="ECO:0000256" key="1">
    <source>
        <dbReference type="ARBA" id="ARBA00004117"/>
    </source>
</evidence>
<reference evidence="5 6" key="1">
    <citation type="submission" date="2024-08" db="EMBL/GenBank/DDBJ databases">
        <authorList>
            <person name="Lu H."/>
        </authorList>
    </citation>
    <scope>NUCLEOTIDE SEQUENCE [LARGE SCALE GENOMIC DNA]</scope>
    <source>
        <strain evidence="5 6">BYS78W</strain>
    </source>
</reference>
<name>A0ABW7HGI0_9BURK</name>
<comment type="similarity">
    <text evidence="2">Belongs to the FliE family.</text>
</comment>
<keyword evidence="3" id="KW-0975">Bacterial flagellum</keyword>
<dbReference type="Pfam" id="PF02049">
    <property type="entry name" value="FliE"/>
    <property type="match status" value="1"/>
</dbReference>
<organism evidence="5 6">
    <name type="scientific">Pelomonas candidula</name>
    <dbReference type="NCBI Taxonomy" id="3299025"/>
    <lineage>
        <taxon>Bacteria</taxon>
        <taxon>Pseudomonadati</taxon>
        <taxon>Pseudomonadota</taxon>
        <taxon>Betaproteobacteria</taxon>
        <taxon>Burkholderiales</taxon>
        <taxon>Sphaerotilaceae</taxon>
        <taxon>Roseateles</taxon>
    </lineage>
</organism>
<sequence length="106" mass="11452">MNMESHGLAALGRDLQGVQQEAEQIAAAADAGSAQAGAHGFEQMLRRVDAQGHDAQARMQSVERGESDDLVGAMLSSQQANLSFQMLMQVRNKVMGAMDDLFKLQF</sequence>
<comment type="caution">
    <text evidence="5">The sequence shown here is derived from an EMBL/GenBank/DDBJ whole genome shotgun (WGS) entry which is preliminary data.</text>
</comment>
<dbReference type="PANTHER" id="PTHR34653">
    <property type="match status" value="1"/>
</dbReference>
<keyword evidence="5" id="KW-0966">Cell projection</keyword>
<proteinExistence type="inferred from homology"/>
<feature type="region of interest" description="Disordered" evidence="4">
    <location>
        <begin position="47"/>
        <end position="66"/>
    </location>
</feature>
<dbReference type="RefSeq" id="WP_394414953.1">
    <property type="nucleotide sequence ID" value="NZ_JBIGIC010000010.1"/>
</dbReference>
<evidence type="ECO:0000256" key="2">
    <source>
        <dbReference type="ARBA" id="ARBA00009272"/>
    </source>
</evidence>
<evidence type="ECO:0000313" key="6">
    <source>
        <dbReference type="Proteomes" id="UP001606134"/>
    </source>
</evidence>